<evidence type="ECO:0000313" key="2">
    <source>
        <dbReference type="EMBL" id="QIA66067.1"/>
    </source>
</evidence>
<dbReference type="Proteomes" id="UP000464262">
    <property type="component" value="Chromosome 2"/>
</dbReference>
<evidence type="ECO:0000256" key="1">
    <source>
        <dbReference type="SAM" id="SignalP"/>
    </source>
</evidence>
<gene>
    <name evidence="2" type="ORF">GT360_21490</name>
</gene>
<sequence length="165" mass="18136">MTHSITKRFLVAGTLLMTISTPTMAKQPPVVVKKSKPKSVVVIKPSHKPVYKAPVHRSYHRHKLPKSTTFVLIAGVSYAVINNAYYKRSNDTYIYVEQPPVSAPVQTTTSSSATVDTSNHGKIVDILPTNVTTVTVDGATYYVQGSDWYAPIAGTNQFVIIEPQF</sequence>
<keyword evidence="1" id="KW-0732">Signal</keyword>
<evidence type="ECO:0000313" key="3">
    <source>
        <dbReference type="Proteomes" id="UP000464262"/>
    </source>
</evidence>
<evidence type="ECO:0008006" key="4">
    <source>
        <dbReference type="Google" id="ProtNLM"/>
    </source>
</evidence>
<keyword evidence="3" id="KW-1185">Reference proteome</keyword>
<dbReference type="InterPro" id="IPR045398">
    <property type="entry name" value="DUF6515"/>
</dbReference>
<proteinExistence type="predicted"/>
<dbReference type="AlphaFoldDB" id="A0A7Z2T8A7"/>
<dbReference type="KEGG" id="vas:GT360_21490"/>
<accession>A0A7Z2T8A7</accession>
<dbReference type="Pfam" id="PF20125">
    <property type="entry name" value="DUF6515"/>
    <property type="match status" value="1"/>
</dbReference>
<feature type="signal peptide" evidence="1">
    <location>
        <begin position="1"/>
        <end position="25"/>
    </location>
</feature>
<feature type="chain" id="PRO_5031116971" description="DUF1236 domain-containing protein" evidence="1">
    <location>
        <begin position="26"/>
        <end position="165"/>
    </location>
</feature>
<organism evidence="2 3">
    <name type="scientific">Vibrio astriarenae</name>
    <dbReference type="NCBI Taxonomy" id="1481923"/>
    <lineage>
        <taxon>Bacteria</taxon>
        <taxon>Pseudomonadati</taxon>
        <taxon>Pseudomonadota</taxon>
        <taxon>Gammaproteobacteria</taxon>
        <taxon>Vibrionales</taxon>
        <taxon>Vibrionaceae</taxon>
        <taxon>Vibrio</taxon>
    </lineage>
</organism>
<name>A0A7Z2T8A7_9VIBR</name>
<protein>
    <recommendedName>
        <fullName evidence="4">DUF1236 domain-containing protein</fullName>
    </recommendedName>
</protein>
<reference evidence="2 3" key="1">
    <citation type="submission" date="2020-01" db="EMBL/GenBank/DDBJ databases">
        <title>Whole genome and functional gene identification of agarase of Vibrio HN897.</title>
        <authorList>
            <person name="Liu Y."/>
            <person name="Zhao Z."/>
        </authorList>
    </citation>
    <scope>NUCLEOTIDE SEQUENCE [LARGE SCALE GENOMIC DNA]</scope>
    <source>
        <strain evidence="2 3">HN897</strain>
    </source>
</reference>
<dbReference type="EMBL" id="CP047476">
    <property type="protein sequence ID" value="QIA66067.1"/>
    <property type="molecule type" value="Genomic_DNA"/>
</dbReference>